<dbReference type="Proteomes" id="UP000186922">
    <property type="component" value="Unassembled WGS sequence"/>
</dbReference>
<name>A0A1D1WBT2_RAMVA</name>
<evidence type="ECO:0000313" key="2">
    <source>
        <dbReference type="Proteomes" id="UP000186922"/>
    </source>
</evidence>
<evidence type="ECO:0000313" key="1">
    <source>
        <dbReference type="EMBL" id="GAV09814.1"/>
    </source>
</evidence>
<organism evidence="1 2">
    <name type="scientific">Ramazzottius varieornatus</name>
    <name type="common">Water bear</name>
    <name type="synonym">Tardigrade</name>
    <dbReference type="NCBI Taxonomy" id="947166"/>
    <lineage>
        <taxon>Eukaryota</taxon>
        <taxon>Metazoa</taxon>
        <taxon>Ecdysozoa</taxon>
        <taxon>Tardigrada</taxon>
        <taxon>Eutardigrada</taxon>
        <taxon>Parachela</taxon>
        <taxon>Hypsibioidea</taxon>
        <taxon>Ramazzottiidae</taxon>
        <taxon>Ramazzottius</taxon>
    </lineage>
</organism>
<protein>
    <submittedName>
        <fullName evidence="1">Uncharacterized protein</fullName>
    </submittedName>
</protein>
<accession>A0A1D1WBT2</accession>
<proteinExistence type="predicted"/>
<sequence>MTGPKIGPQVIVAQSAGRGSYFMSLSCDCAELSREYRTFFFDKCFHVGLDLVAPPSNGHMQPIIATNFFVRPFPPLLVSSQMRVAFLRDSKVDCKRLNTVLRDKITRTPGRIYCGAIPGITSFPEASTISMFSPPRISMFDWTSLAENDIRFRDAVIVDYSSSFDENEAPAC</sequence>
<dbReference type="EMBL" id="BDGG01000028">
    <property type="protein sequence ID" value="GAV09814.1"/>
    <property type="molecule type" value="Genomic_DNA"/>
</dbReference>
<gene>
    <name evidence="1" type="primary">RvY_19295</name>
    <name evidence="1" type="synonym">RvY_19295.1</name>
    <name evidence="1" type="ORF">RvY_19295-1</name>
</gene>
<reference evidence="1 2" key="1">
    <citation type="journal article" date="2016" name="Nat. Commun.">
        <title>Extremotolerant tardigrade genome and improved radiotolerance of human cultured cells by tardigrade-unique protein.</title>
        <authorList>
            <person name="Hashimoto T."/>
            <person name="Horikawa D.D."/>
            <person name="Saito Y."/>
            <person name="Kuwahara H."/>
            <person name="Kozuka-Hata H."/>
            <person name="Shin-I T."/>
            <person name="Minakuchi Y."/>
            <person name="Ohishi K."/>
            <person name="Motoyama A."/>
            <person name="Aizu T."/>
            <person name="Enomoto A."/>
            <person name="Kondo K."/>
            <person name="Tanaka S."/>
            <person name="Hara Y."/>
            <person name="Koshikawa S."/>
            <person name="Sagara H."/>
            <person name="Miura T."/>
            <person name="Yokobori S."/>
            <person name="Miyagawa K."/>
            <person name="Suzuki Y."/>
            <person name="Kubo T."/>
            <person name="Oyama M."/>
            <person name="Kohara Y."/>
            <person name="Fujiyama A."/>
            <person name="Arakawa K."/>
            <person name="Katayama T."/>
            <person name="Toyoda A."/>
            <person name="Kunieda T."/>
        </authorList>
    </citation>
    <scope>NUCLEOTIDE SEQUENCE [LARGE SCALE GENOMIC DNA]</scope>
    <source>
        <strain evidence="1 2">YOKOZUNA-1</strain>
    </source>
</reference>
<dbReference type="AlphaFoldDB" id="A0A1D1WBT2"/>
<comment type="caution">
    <text evidence="1">The sequence shown here is derived from an EMBL/GenBank/DDBJ whole genome shotgun (WGS) entry which is preliminary data.</text>
</comment>
<keyword evidence="2" id="KW-1185">Reference proteome</keyword>